<organism evidence="3 4">
    <name type="scientific">Varanus komodoensis</name>
    <name type="common">Komodo dragon</name>
    <dbReference type="NCBI Taxonomy" id="61221"/>
    <lineage>
        <taxon>Eukaryota</taxon>
        <taxon>Metazoa</taxon>
        <taxon>Chordata</taxon>
        <taxon>Craniata</taxon>
        <taxon>Vertebrata</taxon>
        <taxon>Euteleostomi</taxon>
        <taxon>Lepidosauria</taxon>
        <taxon>Squamata</taxon>
        <taxon>Bifurcata</taxon>
        <taxon>Unidentata</taxon>
        <taxon>Episquamata</taxon>
        <taxon>Toxicofera</taxon>
        <taxon>Anguimorpha</taxon>
        <taxon>Paleoanguimorpha</taxon>
        <taxon>Varanoidea</taxon>
        <taxon>Varanidae</taxon>
        <taxon>Varanus</taxon>
    </lineage>
</organism>
<feature type="compositionally biased region" description="Basic and acidic residues" evidence="2">
    <location>
        <begin position="607"/>
        <end position="624"/>
    </location>
</feature>
<accession>A0A8D2LBU9</accession>
<name>A0A8D2LBU9_VARKO</name>
<protein>
    <submittedName>
        <fullName evidence="3">M-phase phosphoprotein 9</fullName>
    </submittedName>
</protein>
<dbReference type="AlphaFoldDB" id="A0A8D2LBU9"/>
<proteinExistence type="predicted"/>
<keyword evidence="4" id="KW-1185">Reference proteome</keyword>
<feature type="region of interest" description="Disordered" evidence="2">
    <location>
        <begin position="659"/>
        <end position="752"/>
    </location>
</feature>
<dbReference type="Proteomes" id="UP000694545">
    <property type="component" value="Unplaced"/>
</dbReference>
<reference evidence="3" key="2">
    <citation type="submission" date="2025-09" db="UniProtKB">
        <authorList>
            <consortium name="Ensembl"/>
        </authorList>
    </citation>
    <scope>IDENTIFICATION</scope>
</reference>
<dbReference type="PANTHER" id="PTHR14926:SF1">
    <property type="entry name" value="M-PHASE PHOSPHOPROTEIN 9"/>
    <property type="match status" value="1"/>
</dbReference>
<evidence type="ECO:0000313" key="4">
    <source>
        <dbReference type="Proteomes" id="UP000694545"/>
    </source>
</evidence>
<evidence type="ECO:0000313" key="3">
    <source>
        <dbReference type="Ensembl" id="ENSVKKP00000020130.1"/>
    </source>
</evidence>
<dbReference type="GO" id="GO:0005814">
    <property type="term" value="C:centriole"/>
    <property type="evidence" value="ECO:0007669"/>
    <property type="project" value="TreeGrafter"/>
</dbReference>
<feature type="coiled-coil region" evidence="1">
    <location>
        <begin position="858"/>
        <end position="910"/>
    </location>
</feature>
<feature type="coiled-coil region" evidence="1">
    <location>
        <begin position="386"/>
        <end position="483"/>
    </location>
</feature>
<dbReference type="Ensembl" id="ENSVKKT00000020626.1">
    <property type="protein sequence ID" value="ENSVKKP00000020130.1"/>
    <property type="gene ID" value="ENSVKKG00000013596.1"/>
</dbReference>
<sequence>MGLHSETFEENELFADQLKCSNTESQPAASAVHQECLANSVSMSSGYGTYSAVEMSPGKCKDIQMCVENTEEVTKGQKAASSVQENLVTASIQNTECSQTTVEHCPLLKDDDIVFPAEFEHMINEGQCGKTNCKSLTSWAQKLKQNQVKRINAKEGDAPSVLHSFLQCRNLFLMYFCFLGLTYWKLDEKEMYHTLPENLGNEFYPSLNSRILIFQLQSLMFVFQILTLDPTLHMKPGQQNPGLPLYSFDGTPERVSFSPDSMADPGFFIHSDTDSFLHTSTITSPPSAGSPKYSSYPSNEILNVDDEDNLTLTPSSAAQSQIPAADNSLPECSISVTCVEDPVVFSKIRQNLREKHARHIADLRAYYDSEIQSLKQQLEASHKPPSEDLKKINQKLADRCSQLEAALNEANNRTRGLENKNNTLEVEVADWRERFSAVTSTTKALQERVEEMRSSSKEKDNTISRLKRRLKDLEEAFEKAYKLSDNKDARLKEENKMFQNLLGEYESLGKEHERVKDSLNITENKLLDAHTQISDLKRTVSKLEAQIKQLEHENLLKFRHLADSHFRTSYVNSKLASCDVSRRKWLIPGSEYSIFTGQPLEAQGSPKDNRLEETYQSPPEKDSSSDPSLTNETAKKESKVPETPVMKAFRELEERKAVKNWGTQTSKEEEEVAAPTMVGFDETALGSTRSPEKSKDHVRHKRYSPPGGQRSSSLPPSNRKPNTPTTREIMLAPVTVTYSPKRSPKENLSPGFSQLLRNTENMTTRFDILLDDLETAPRPAAQYSNPWKRLEFRSVGDAEGKASSAKPPPLRGGAKAGVVGTAWEEEGSTHGSTPCLSSSSTAAPYEADFKYVSRIKTLAETERLFDELTHEKQQIEAQLSRIPCAGGRMTLQARLNQEALEDRLERINRELGSIRMILKRFHILRTSANI</sequence>
<reference evidence="3" key="1">
    <citation type="submission" date="2025-08" db="UniProtKB">
        <authorList>
            <consortium name="Ensembl"/>
        </authorList>
    </citation>
    <scope>IDENTIFICATION</scope>
</reference>
<evidence type="ECO:0000256" key="1">
    <source>
        <dbReference type="SAM" id="Coils"/>
    </source>
</evidence>
<feature type="compositionally biased region" description="Polar residues" evidence="2">
    <location>
        <begin position="709"/>
        <end position="726"/>
    </location>
</feature>
<evidence type="ECO:0000256" key="2">
    <source>
        <dbReference type="SAM" id="MobiDB-lite"/>
    </source>
</evidence>
<feature type="coiled-coil region" evidence="1">
    <location>
        <begin position="526"/>
        <end position="553"/>
    </location>
</feature>
<feature type="region of interest" description="Disordered" evidence="2">
    <location>
        <begin position="597"/>
        <end position="645"/>
    </location>
</feature>
<dbReference type="PANTHER" id="PTHR14926">
    <property type="entry name" value="M-PHASE PHOSPHOPROTEIN 9"/>
    <property type="match status" value="1"/>
</dbReference>
<dbReference type="InterPro" id="IPR026636">
    <property type="entry name" value="MPHOSPH9"/>
</dbReference>
<keyword evidence="1" id="KW-0175">Coiled coil</keyword>
<dbReference type="Gene3D" id="1.20.5.340">
    <property type="match status" value="1"/>
</dbReference>